<protein>
    <submittedName>
        <fullName evidence="5">Helix-turn-helix domain-containing protein</fullName>
    </submittedName>
</protein>
<dbReference type="PRINTS" id="PR00032">
    <property type="entry name" value="HTHARAC"/>
</dbReference>
<dbReference type="PROSITE" id="PS01124">
    <property type="entry name" value="HTH_ARAC_FAMILY_2"/>
    <property type="match status" value="1"/>
</dbReference>
<keyword evidence="3" id="KW-0804">Transcription</keyword>
<dbReference type="InterPro" id="IPR018060">
    <property type="entry name" value="HTH_AraC"/>
</dbReference>
<dbReference type="RefSeq" id="WP_302883904.1">
    <property type="nucleotide sequence ID" value="NZ_JAUMIT010000003.1"/>
</dbReference>
<keyword evidence="1" id="KW-0805">Transcription regulation</keyword>
<evidence type="ECO:0000256" key="1">
    <source>
        <dbReference type="ARBA" id="ARBA00023015"/>
    </source>
</evidence>
<gene>
    <name evidence="5" type="ORF">QVZ41_07280</name>
</gene>
<accession>A0ABT8VRP4</accession>
<evidence type="ECO:0000313" key="6">
    <source>
        <dbReference type="Proteomes" id="UP001168642"/>
    </source>
</evidence>
<reference evidence="5" key="1">
    <citation type="submission" date="2023-07" db="EMBL/GenBank/DDBJ databases">
        <title>Wenyingzhuangia sp. chi5 genome sequencing and assembly.</title>
        <authorList>
            <person name="Park S."/>
        </authorList>
    </citation>
    <scope>NUCLEOTIDE SEQUENCE</scope>
    <source>
        <strain evidence="5">Chi5</strain>
    </source>
</reference>
<dbReference type="PANTHER" id="PTHR43280:SF32">
    <property type="entry name" value="TRANSCRIPTIONAL REGULATORY PROTEIN"/>
    <property type="match status" value="1"/>
</dbReference>
<evidence type="ECO:0000313" key="5">
    <source>
        <dbReference type="EMBL" id="MDO3694646.1"/>
    </source>
</evidence>
<dbReference type="InterPro" id="IPR020449">
    <property type="entry name" value="Tscrpt_reg_AraC-type_HTH"/>
</dbReference>
<organism evidence="5 6">
    <name type="scientific">Wenyingzhuangia gilva</name>
    <dbReference type="NCBI Taxonomy" id="3057677"/>
    <lineage>
        <taxon>Bacteria</taxon>
        <taxon>Pseudomonadati</taxon>
        <taxon>Bacteroidota</taxon>
        <taxon>Flavobacteriia</taxon>
        <taxon>Flavobacteriales</taxon>
        <taxon>Flavobacteriaceae</taxon>
        <taxon>Wenyingzhuangia</taxon>
    </lineage>
</organism>
<evidence type="ECO:0000256" key="2">
    <source>
        <dbReference type="ARBA" id="ARBA00023125"/>
    </source>
</evidence>
<dbReference type="InterPro" id="IPR009057">
    <property type="entry name" value="Homeodomain-like_sf"/>
</dbReference>
<evidence type="ECO:0000256" key="3">
    <source>
        <dbReference type="ARBA" id="ARBA00023163"/>
    </source>
</evidence>
<dbReference type="Proteomes" id="UP001168642">
    <property type="component" value="Unassembled WGS sequence"/>
</dbReference>
<dbReference type="EMBL" id="JAUMIT010000003">
    <property type="protein sequence ID" value="MDO3694646.1"/>
    <property type="molecule type" value="Genomic_DNA"/>
</dbReference>
<proteinExistence type="predicted"/>
<keyword evidence="6" id="KW-1185">Reference proteome</keyword>
<evidence type="ECO:0000259" key="4">
    <source>
        <dbReference type="PROSITE" id="PS01124"/>
    </source>
</evidence>
<comment type="caution">
    <text evidence="5">The sequence shown here is derived from an EMBL/GenBank/DDBJ whole genome shotgun (WGS) entry which is preliminary data.</text>
</comment>
<dbReference type="Gene3D" id="1.10.10.60">
    <property type="entry name" value="Homeodomain-like"/>
    <property type="match status" value="2"/>
</dbReference>
<dbReference type="SMART" id="SM00342">
    <property type="entry name" value="HTH_ARAC"/>
    <property type="match status" value="1"/>
</dbReference>
<dbReference type="PANTHER" id="PTHR43280">
    <property type="entry name" value="ARAC-FAMILY TRANSCRIPTIONAL REGULATOR"/>
    <property type="match status" value="1"/>
</dbReference>
<keyword evidence="2" id="KW-0238">DNA-binding</keyword>
<sequence length="299" mass="34471">MTVIKKIKTISELHAMLGYEKPKHPLITLVDLTKINTETQAKEVFFAMNFYAIVCKSFEGTLKYGRSIYDFQEGSLIFHAPGQVLSSNPDLKINDGWALYFHPDLLYGTDLAKKIQDYSFFHYETNEALHISEEENEILKTSVHNISREYHQNTDHHTQELIVDSIQLMLNYSKRFYQRQFITRKKVNSGIIERFEGLLREYISENNLVESGLPTVSYFADKLNLSSTYLTDVLKNQTGKNSQEHIHLALVNKAKTMLLGTTKTVSEIAYDLGFEYPSHFSKLFKSKTGKSPSEYKLLN</sequence>
<name>A0ABT8VRP4_9FLAO</name>
<dbReference type="SUPFAM" id="SSF46689">
    <property type="entry name" value="Homeodomain-like"/>
    <property type="match status" value="1"/>
</dbReference>
<feature type="domain" description="HTH araC/xylS-type" evidence="4">
    <location>
        <begin position="193"/>
        <end position="298"/>
    </location>
</feature>
<dbReference type="Pfam" id="PF12833">
    <property type="entry name" value="HTH_18"/>
    <property type="match status" value="1"/>
</dbReference>